<evidence type="ECO:0000313" key="4">
    <source>
        <dbReference type="EMBL" id="PRO66356.1"/>
    </source>
</evidence>
<gene>
    <name evidence="4" type="ORF">C6I21_06015</name>
</gene>
<sequence>MMKELLWLVWQNPHTRMKYHVGSLLYVAGDGYYFEYDRTNKSRGLQDAVKNGFTTFFAFPDLTKSYYSPFMFHAFSRRLPNKERPDYHSLLESYGLTGSSHEMEILRVTKGKTATDTFELVSPLLMEKDTFSVDFYIEGWRYYDGDTSLDMLETGQELLLRREPDLDKYAVEVFSPSNVKLGYIPAVYAEFFSTLLKEDHSVRMTIKTINKSGIPQLKVMVHVTGAVPYDFQGKHPGLLFPAQQDLEYS</sequence>
<protein>
    <submittedName>
        <fullName evidence="4">DNA-binding protein</fullName>
    </submittedName>
</protein>
<dbReference type="Pfam" id="PF08797">
    <property type="entry name" value="HIRAN"/>
    <property type="match status" value="1"/>
</dbReference>
<proteinExistence type="predicted"/>
<dbReference type="GO" id="GO:0003677">
    <property type="term" value="F:DNA binding"/>
    <property type="evidence" value="ECO:0007669"/>
    <property type="project" value="UniProtKB-KW"/>
</dbReference>
<evidence type="ECO:0000256" key="1">
    <source>
        <dbReference type="ARBA" id="ARBA00022723"/>
    </source>
</evidence>
<evidence type="ECO:0000259" key="3">
    <source>
        <dbReference type="SMART" id="SM00910"/>
    </source>
</evidence>
<dbReference type="OrthoDB" id="46144at2"/>
<dbReference type="RefSeq" id="WP_105958546.1">
    <property type="nucleotide sequence ID" value="NZ_PVNS01000004.1"/>
</dbReference>
<dbReference type="SMART" id="SM00910">
    <property type="entry name" value="HIRAN"/>
    <property type="match status" value="1"/>
</dbReference>
<name>A0A2P6MJ97_ALKUR</name>
<dbReference type="GO" id="GO:0016818">
    <property type="term" value="F:hydrolase activity, acting on acid anhydrides, in phosphorus-containing anhydrides"/>
    <property type="evidence" value="ECO:0007669"/>
    <property type="project" value="InterPro"/>
</dbReference>
<organism evidence="4 5">
    <name type="scientific">Alkalicoccus urumqiensis</name>
    <name type="common">Bacillus urumqiensis</name>
    <dbReference type="NCBI Taxonomy" id="1548213"/>
    <lineage>
        <taxon>Bacteria</taxon>
        <taxon>Bacillati</taxon>
        <taxon>Bacillota</taxon>
        <taxon>Bacilli</taxon>
        <taxon>Bacillales</taxon>
        <taxon>Bacillaceae</taxon>
        <taxon>Alkalicoccus</taxon>
    </lineage>
</organism>
<reference evidence="4 5" key="1">
    <citation type="submission" date="2018-03" db="EMBL/GenBank/DDBJ databases">
        <title>Bacillus urumqiensis sp. nov., a moderately haloalkaliphilic bacterium isolated from a salt lake.</title>
        <authorList>
            <person name="Zhao B."/>
            <person name="Liao Z."/>
        </authorList>
    </citation>
    <scope>NUCLEOTIDE SEQUENCE [LARGE SCALE GENOMIC DNA]</scope>
    <source>
        <strain evidence="4 5">BZ-SZ-XJ18</strain>
    </source>
</reference>
<dbReference type="Proteomes" id="UP000243650">
    <property type="component" value="Unassembled WGS sequence"/>
</dbReference>
<keyword evidence="2" id="KW-0378">Hydrolase</keyword>
<dbReference type="Gene3D" id="3.30.70.2330">
    <property type="match status" value="1"/>
</dbReference>
<accession>A0A2P6MJ97</accession>
<comment type="caution">
    <text evidence="4">The sequence shown here is derived from an EMBL/GenBank/DDBJ whole genome shotgun (WGS) entry which is preliminary data.</text>
</comment>
<keyword evidence="1" id="KW-0479">Metal-binding</keyword>
<dbReference type="InterPro" id="IPR014905">
    <property type="entry name" value="HIRAN"/>
</dbReference>
<dbReference type="EMBL" id="PVNS01000004">
    <property type="protein sequence ID" value="PRO66356.1"/>
    <property type="molecule type" value="Genomic_DNA"/>
</dbReference>
<keyword evidence="5" id="KW-1185">Reference proteome</keyword>
<feature type="domain" description="HIRAN" evidence="3">
    <location>
        <begin position="130"/>
        <end position="227"/>
    </location>
</feature>
<dbReference type="AlphaFoldDB" id="A0A2P6MJ97"/>
<evidence type="ECO:0000313" key="5">
    <source>
        <dbReference type="Proteomes" id="UP000243650"/>
    </source>
</evidence>
<dbReference type="GO" id="GO:0008270">
    <property type="term" value="F:zinc ion binding"/>
    <property type="evidence" value="ECO:0007669"/>
    <property type="project" value="InterPro"/>
</dbReference>
<evidence type="ECO:0000256" key="2">
    <source>
        <dbReference type="ARBA" id="ARBA00022801"/>
    </source>
</evidence>
<keyword evidence="4" id="KW-0238">DNA-binding</keyword>